<dbReference type="EMBL" id="MU007052">
    <property type="protein sequence ID" value="KAF2428911.1"/>
    <property type="molecule type" value="Genomic_DNA"/>
</dbReference>
<sequence length="2144" mass="231119">MSRVTPGPDPSSSSSSSSSDVDEGNGAWSRFWKPGFWRNSDKKEHKEGMYLYTTDDITDAVGPDYYWSIKFQVFISAVVINATGSKDSTLDTFWGIRGFDAKKLSGLDISINFFDRNAANLRELQNDFRISTNSVIRFDKSTPATVNPEVFAYTSPTHPDFSSYYLQQHFLSQGWEPGSSAGWIEGGHPWIRVGTSGLLYKFILVRPPTGPDQFYVRWKAKDDDQITKFVHSDICNWIALPAQNGLTFHAIPARNALFAALELYNPIQNVAPALVFSTQWIDKVDKMLITVGGFSGGRAMDSKDLIILLVPRESSEKGQLQTDLDNIYAAKQKDIDMPKPRVMTWDEVDADTTFLTKWVNLHWAGLGGKTIPEAKVPTDPYGRFHTFVSVNTMETWNRNNPPRPIITAAQVANIPSLKMKPPTAKFDELLGGRVSKERMTNARGTRRRGADSRVDPAPEGKKCWGLTTNEIVTGLGLWTDHAVVPSIKSPAGKEIWKMGYNATEWNHRIAYSFNALRGERDFQASGVQQNFMFATGECNSLMTYWERTVQDYIRKEYSVAEKLRRAPSEGTITTRRRTDHYLQNGTAQAASIAGIDDYPWLCLNLTWEVEFTESLIFSEPTKFETRFYAFSRPFFTVVENHLATWYCQRMASAAVSRLVPAIASSSPASSTAVPTGGVRRLMAVHNNATTPLNLSQQKMWSSIVTAQTSVKVDSTIIQEPFLAAFDLEKGSFVKDEIVGSPPVRLMASKMATANSAAASDATTPKTFALPSGFLSGGKIKLFGLINATLYQFNHDGGVFRPGFQYSIVVLDNDVSLGEKLPLFGTALDAISLVSPRFTYLNMIMDERTLPGLKFDCDIIFDGALSDVSSMLKAIFHQDKPSVHMTAKMGYDFDMSKPFIPGQITLSGSLRDISVKAGSGDFSFELKEVGIDLMITPQVKQVKDKFVRSYSLGYGFFGTALMGVPGSSMPLSMSYRVSFFADTVYMVFSMTEPWIDVAGTSGLVASAASGLQSSTVMQISASLDISNSSIYLSGTRSQGKSPLSIDTEQTLMLICLAGFTLAAELNDFTLDDLAELFFDITGENLLGLGNHHVEFDTLNFSITNSNSKTTISFSGAVTIDGHTAVGASVVLSSDGISFAGAVSNVTVGDITINSCTMVFNLYKISTGRPSSFLISGNVQVMGLTIAAGVTFGKSAAGGASWAVYGTAQGNLAVSRITSNVPKGSDFDFQLKNVVVIAASDESAGALLQANTFSYPVRQGLQICATVDKIPLVDKLLGGSSSGFIFSCAVQSAQAMALDLMFPSARTFNLGSGLTTGPLVLEIQISPPPGTPQLMLKASLNVPVSDQDPLLFTLGLKLGPLAAEGSAQMNGYWINPFNISKKVKIGPVLSIAIAIDYAAAPSSLGFQGGLVVGSTEVQVAVKIGTKPADELLHAFCSRLSVADVVSFGSDIIGVTIPTPPADLLVFEDVDLYISSGAWLADQFFPAGAAFRGSLTLFGQHAKLDCHIGQELKIKGELDKIEIGPLVVSGAKGDNLIVNIELGASEQIILIDAFVALCALERQSIYINAHILPTPKFQFNISVSFTEVLTFGLEGQMLGSVNFSDISQLDFILAAELKLDILNYISDQCNSQFAVLKEAMDKSVAVAKTNLDTAQKSYDDALRTASQKLDQATSDWHKALDPAQATDIQAQTEIYKKNVANAQASYDAALRDAQNKLQQAQHDAPVTIDNAKLTAKKALNQAQQDVDRAKIAAKNAADAMSSKYGDAERDIQRKQDAVNSLKSQLQSWNDQIAAAEADISAPFLSVKLFSWNPFGGGFPNSIPSIPSIPIPSFPNIPKPSIPNIPTIPTIPNIPNPVPHIPVPDPGTEERRLHALAIIAGLRTSQAGVQAAIISATQALNLAIAVTNTADYVTAKALVAGTAATVVATNTILAQVDASTTHALDAAKVATEQSISTAQFVVSFTQSNSDPLHALQAANLALTGYQAVSADTIDTAMGWVRSVMQGAQYAAYKSAQAGLDLAQANTRDIDVAKAALDLADQAASSSMDLVKWLAANGSKILTIRSVRLSGNLRALLADMTNIVSPGAGNAVQNPTTRDGKPALTASVDGMAMGTNFSATFAFRPGETTDFITQITEKFWKDLRGALKV</sequence>
<gene>
    <name evidence="3" type="ORF">EJ08DRAFT_719082</name>
</gene>
<proteinExistence type="predicted"/>
<dbReference type="Proteomes" id="UP000800235">
    <property type="component" value="Unassembled WGS sequence"/>
</dbReference>
<evidence type="ECO:0000256" key="2">
    <source>
        <dbReference type="SAM" id="MobiDB-lite"/>
    </source>
</evidence>
<feature type="region of interest" description="Disordered" evidence="2">
    <location>
        <begin position="1"/>
        <end position="24"/>
    </location>
</feature>
<name>A0A9P4NNS7_9PEZI</name>
<feature type="coiled-coil region" evidence="1">
    <location>
        <begin position="1700"/>
        <end position="1795"/>
    </location>
</feature>
<dbReference type="CDD" id="cd06503">
    <property type="entry name" value="ATP-synt_Fo_b"/>
    <property type="match status" value="1"/>
</dbReference>
<protein>
    <submittedName>
        <fullName evidence="3">Uncharacterized protein</fullName>
    </submittedName>
</protein>
<keyword evidence="4" id="KW-1185">Reference proteome</keyword>
<reference evidence="3" key="1">
    <citation type="journal article" date="2020" name="Stud. Mycol.">
        <title>101 Dothideomycetes genomes: a test case for predicting lifestyles and emergence of pathogens.</title>
        <authorList>
            <person name="Haridas S."/>
            <person name="Albert R."/>
            <person name="Binder M."/>
            <person name="Bloem J."/>
            <person name="Labutti K."/>
            <person name="Salamov A."/>
            <person name="Andreopoulos B."/>
            <person name="Baker S."/>
            <person name="Barry K."/>
            <person name="Bills G."/>
            <person name="Bluhm B."/>
            <person name="Cannon C."/>
            <person name="Castanera R."/>
            <person name="Culley D."/>
            <person name="Daum C."/>
            <person name="Ezra D."/>
            <person name="Gonzalez J."/>
            <person name="Henrissat B."/>
            <person name="Kuo A."/>
            <person name="Liang C."/>
            <person name="Lipzen A."/>
            <person name="Lutzoni F."/>
            <person name="Magnuson J."/>
            <person name="Mondo S."/>
            <person name="Nolan M."/>
            <person name="Ohm R."/>
            <person name="Pangilinan J."/>
            <person name="Park H.-J."/>
            <person name="Ramirez L."/>
            <person name="Alfaro M."/>
            <person name="Sun H."/>
            <person name="Tritt A."/>
            <person name="Yoshinaga Y."/>
            <person name="Zwiers L.-H."/>
            <person name="Turgeon B."/>
            <person name="Goodwin S."/>
            <person name="Spatafora J."/>
            <person name="Crous P."/>
            <person name="Grigoriev I."/>
        </authorList>
    </citation>
    <scope>NUCLEOTIDE SEQUENCE</scope>
    <source>
        <strain evidence="3">CBS 130266</strain>
    </source>
</reference>
<dbReference type="OrthoDB" id="3219467at2759"/>
<evidence type="ECO:0000256" key="1">
    <source>
        <dbReference type="SAM" id="Coils"/>
    </source>
</evidence>
<comment type="caution">
    <text evidence="3">The sequence shown here is derived from an EMBL/GenBank/DDBJ whole genome shotgun (WGS) entry which is preliminary data.</text>
</comment>
<organism evidence="3 4">
    <name type="scientific">Tothia fuscella</name>
    <dbReference type="NCBI Taxonomy" id="1048955"/>
    <lineage>
        <taxon>Eukaryota</taxon>
        <taxon>Fungi</taxon>
        <taxon>Dikarya</taxon>
        <taxon>Ascomycota</taxon>
        <taxon>Pezizomycotina</taxon>
        <taxon>Dothideomycetes</taxon>
        <taxon>Pleosporomycetidae</taxon>
        <taxon>Venturiales</taxon>
        <taxon>Cylindrosympodiaceae</taxon>
        <taxon>Tothia</taxon>
    </lineage>
</organism>
<accession>A0A9P4NNS7</accession>
<keyword evidence="1" id="KW-0175">Coiled coil</keyword>
<evidence type="ECO:0000313" key="3">
    <source>
        <dbReference type="EMBL" id="KAF2428911.1"/>
    </source>
</evidence>
<evidence type="ECO:0000313" key="4">
    <source>
        <dbReference type="Proteomes" id="UP000800235"/>
    </source>
</evidence>